<dbReference type="Proteomes" id="UP000467840">
    <property type="component" value="Chromosome 5"/>
</dbReference>
<comment type="caution">
    <text evidence="2">The sequence shown here is derived from an EMBL/GenBank/DDBJ whole genome shotgun (WGS) entry which is preliminary data.</text>
</comment>
<evidence type="ECO:0000313" key="3">
    <source>
        <dbReference type="Proteomes" id="UP000467840"/>
    </source>
</evidence>
<organism evidence="2 3">
    <name type="scientific">Hevea brasiliensis</name>
    <name type="common">Para rubber tree</name>
    <name type="synonym">Siphonia brasiliensis</name>
    <dbReference type="NCBI Taxonomy" id="3981"/>
    <lineage>
        <taxon>Eukaryota</taxon>
        <taxon>Viridiplantae</taxon>
        <taxon>Streptophyta</taxon>
        <taxon>Embryophyta</taxon>
        <taxon>Tracheophyta</taxon>
        <taxon>Spermatophyta</taxon>
        <taxon>Magnoliopsida</taxon>
        <taxon>eudicotyledons</taxon>
        <taxon>Gunneridae</taxon>
        <taxon>Pentapetalae</taxon>
        <taxon>rosids</taxon>
        <taxon>fabids</taxon>
        <taxon>Malpighiales</taxon>
        <taxon>Euphorbiaceae</taxon>
        <taxon>Crotonoideae</taxon>
        <taxon>Micrandreae</taxon>
        <taxon>Hevea</taxon>
    </lineage>
</organism>
<keyword evidence="3" id="KW-1185">Reference proteome</keyword>
<feature type="region of interest" description="Disordered" evidence="1">
    <location>
        <begin position="57"/>
        <end position="103"/>
    </location>
</feature>
<protein>
    <submittedName>
        <fullName evidence="2">Uncharacterized protein</fullName>
    </submittedName>
</protein>
<sequence length="103" mass="11244">MEGKEVVKIENFVGSTTFPDHIESSYPLQGLFDFCEGDRSSLGFMELLASKPVVTKMESPEALNQPATPNSSSISSASSEALNDEPVMAADNEEEEQQKTKKE</sequence>
<accession>A0A6A6NJR0</accession>
<dbReference type="AlphaFoldDB" id="A0A6A6NJR0"/>
<dbReference type="EMBL" id="JAAGAX010000001">
    <property type="protein sequence ID" value="KAF2325072.1"/>
    <property type="molecule type" value="Genomic_DNA"/>
</dbReference>
<reference evidence="2 3" key="1">
    <citation type="journal article" date="2020" name="Mol. Plant">
        <title>The Chromosome-Based Rubber Tree Genome Provides New Insights into Spurge Genome Evolution and Rubber Biosynthesis.</title>
        <authorList>
            <person name="Liu J."/>
            <person name="Shi C."/>
            <person name="Shi C.C."/>
            <person name="Li W."/>
            <person name="Zhang Q.J."/>
            <person name="Zhang Y."/>
            <person name="Li K."/>
            <person name="Lu H.F."/>
            <person name="Shi C."/>
            <person name="Zhu S.T."/>
            <person name="Xiao Z.Y."/>
            <person name="Nan H."/>
            <person name="Yue Y."/>
            <person name="Zhu X.G."/>
            <person name="Wu Y."/>
            <person name="Hong X.N."/>
            <person name="Fan G.Y."/>
            <person name="Tong Y."/>
            <person name="Zhang D."/>
            <person name="Mao C.L."/>
            <person name="Liu Y.L."/>
            <person name="Hao S.J."/>
            <person name="Liu W.Q."/>
            <person name="Lv M.Q."/>
            <person name="Zhang H.B."/>
            <person name="Liu Y."/>
            <person name="Hu-Tang G.R."/>
            <person name="Wang J.P."/>
            <person name="Wang J.H."/>
            <person name="Sun Y.H."/>
            <person name="Ni S.B."/>
            <person name="Chen W.B."/>
            <person name="Zhang X.C."/>
            <person name="Jiao Y.N."/>
            <person name="Eichler E.E."/>
            <person name="Li G.H."/>
            <person name="Liu X."/>
            <person name="Gao L.Z."/>
        </authorList>
    </citation>
    <scope>NUCLEOTIDE SEQUENCE [LARGE SCALE GENOMIC DNA]</scope>
    <source>
        <strain evidence="3">cv. GT1</strain>
        <tissue evidence="2">Leaf</tissue>
    </source>
</reference>
<name>A0A6A6NJR0_HEVBR</name>
<evidence type="ECO:0000313" key="2">
    <source>
        <dbReference type="EMBL" id="KAF2325072.1"/>
    </source>
</evidence>
<proteinExistence type="predicted"/>
<gene>
    <name evidence="2" type="ORF">GH714_022625</name>
</gene>
<evidence type="ECO:0000256" key="1">
    <source>
        <dbReference type="SAM" id="MobiDB-lite"/>
    </source>
</evidence>